<dbReference type="STRING" id="630515.SAMN04489812_5722"/>
<gene>
    <name evidence="3" type="ORF">SAMN04489812_5722</name>
</gene>
<evidence type="ECO:0000313" key="3">
    <source>
        <dbReference type="EMBL" id="SDT41838.1"/>
    </source>
</evidence>
<feature type="transmembrane region" description="Helical" evidence="2">
    <location>
        <begin position="183"/>
        <end position="202"/>
    </location>
</feature>
<sequence>MINTVRQAWWRRWIPVVGLMLLSPFCAEYLVGYQGVITNPVGMLVAVLMVLPLYGAPAVIIREITRRTRRGWPTMLLLATAAGLIQAGLVDQSLFNHDGFGTGAMSTLIPVIDVDAGQLLTFVVGHIIWSFGAPIAVVESLVPRRAAQPWLGFPGLVVISVSYLAGALFYYNELVVKAGFVAHPMQLIGVAIAVLFAIVAAFRIRGRSVRPGPILDPLLTGVAVAILATGFVLLDDVAGWFGFVARCAILVVLGLGLAEIASRQGWGRAQVLAVAAAVLLVYAGVAFLVNPEGRPASVLYTARGVVAAGMVLLLALAGRRVARADGPDPQAATTLASWQRPTDRSSSER</sequence>
<dbReference type="EMBL" id="LT629772">
    <property type="protein sequence ID" value="SDT41838.1"/>
    <property type="molecule type" value="Genomic_DNA"/>
</dbReference>
<feature type="transmembrane region" description="Helical" evidence="2">
    <location>
        <begin position="214"/>
        <end position="234"/>
    </location>
</feature>
<accession>A0A1H2A796</accession>
<dbReference type="RefSeq" id="WP_157683793.1">
    <property type="nucleotide sequence ID" value="NZ_LT629772.1"/>
</dbReference>
<keyword evidence="4" id="KW-1185">Reference proteome</keyword>
<feature type="transmembrane region" description="Helical" evidence="2">
    <location>
        <begin position="295"/>
        <end position="317"/>
    </location>
</feature>
<feature type="transmembrane region" description="Helical" evidence="2">
    <location>
        <begin position="150"/>
        <end position="171"/>
    </location>
</feature>
<keyword evidence="2" id="KW-0472">Membrane</keyword>
<name>A0A1H2A796_9ACTN</name>
<dbReference type="Proteomes" id="UP000199103">
    <property type="component" value="Chromosome I"/>
</dbReference>
<evidence type="ECO:0000256" key="1">
    <source>
        <dbReference type="SAM" id="MobiDB-lite"/>
    </source>
</evidence>
<feature type="transmembrane region" description="Helical" evidence="2">
    <location>
        <begin position="270"/>
        <end position="289"/>
    </location>
</feature>
<feature type="compositionally biased region" description="Polar residues" evidence="1">
    <location>
        <begin position="331"/>
        <end position="340"/>
    </location>
</feature>
<organism evidence="3 4">
    <name type="scientific">Microlunatus soli</name>
    <dbReference type="NCBI Taxonomy" id="630515"/>
    <lineage>
        <taxon>Bacteria</taxon>
        <taxon>Bacillati</taxon>
        <taxon>Actinomycetota</taxon>
        <taxon>Actinomycetes</taxon>
        <taxon>Propionibacteriales</taxon>
        <taxon>Propionibacteriaceae</taxon>
        <taxon>Microlunatus</taxon>
    </lineage>
</organism>
<feature type="transmembrane region" description="Helical" evidence="2">
    <location>
        <begin position="37"/>
        <end position="60"/>
    </location>
</feature>
<dbReference type="AlphaFoldDB" id="A0A1H2A796"/>
<feature type="transmembrane region" description="Helical" evidence="2">
    <location>
        <begin position="12"/>
        <end position="31"/>
    </location>
</feature>
<keyword evidence="2" id="KW-0812">Transmembrane</keyword>
<evidence type="ECO:0000256" key="2">
    <source>
        <dbReference type="SAM" id="Phobius"/>
    </source>
</evidence>
<feature type="transmembrane region" description="Helical" evidence="2">
    <location>
        <begin position="119"/>
        <end position="138"/>
    </location>
</feature>
<keyword evidence="2" id="KW-1133">Transmembrane helix</keyword>
<protein>
    <submittedName>
        <fullName evidence="3">Uncharacterized protein</fullName>
    </submittedName>
</protein>
<feature type="transmembrane region" description="Helical" evidence="2">
    <location>
        <begin position="240"/>
        <end position="258"/>
    </location>
</feature>
<proteinExistence type="predicted"/>
<feature type="transmembrane region" description="Helical" evidence="2">
    <location>
        <begin position="72"/>
        <end position="90"/>
    </location>
</feature>
<dbReference type="OrthoDB" id="3732951at2"/>
<reference evidence="3 4" key="1">
    <citation type="submission" date="2016-10" db="EMBL/GenBank/DDBJ databases">
        <authorList>
            <person name="de Groot N.N."/>
        </authorList>
    </citation>
    <scope>NUCLEOTIDE SEQUENCE [LARGE SCALE GENOMIC DNA]</scope>
    <source>
        <strain evidence="3 4">DSM 21800</strain>
    </source>
</reference>
<evidence type="ECO:0000313" key="4">
    <source>
        <dbReference type="Proteomes" id="UP000199103"/>
    </source>
</evidence>
<feature type="region of interest" description="Disordered" evidence="1">
    <location>
        <begin position="324"/>
        <end position="349"/>
    </location>
</feature>